<dbReference type="PROSITE" id="PS51671">
    <property type="entry name" value="ACT"/>
    <property type="match status" value="2"/>
</dbReference>
<keyword evidence="3" id="KW-1185">Reference proteome</keyword>
<comment type="caution">
    <text evidence="2">The sequence shown here is derived from an EMBL/GenBank/DDBJ whole genome shotgun (WGS) entry which is preliminary data.</text>
</comment>
<sequence>MLLRRLFTSAKRKLILTGTGVDRIGLVKDITGIIFDEDGNIADSRMSKLENNFSLMVLIDIPEKNYQSFQDKVKKSREDLGIHLDVTDLHPFPAKTIEIQDYKVFIELIGDDQPGIVYSLTQILASQGVNIDKIDTFSFSAPMGGTTLFKVKSRVTVNKIIDFDKFQESLKSLESSLVVEIKVYREGESSDSSSSDS</sequence>
<gene>
    <name evidence="2" type="ORF">SteCoe_10740</name>
</gene>
<dbReference type="InterPro" id="IPR050990">
    <property type="entry name" value="UPF0237/GcvR_regulator"/>
</dbReference>
<dbReference type="PANTHER" id="PTHR34875:SF6">
    <property type="entry name" value="UPF0237 PROTEIN MJ1558"/>
    <property type="match status" value="1"/>
</dbReference>
<dbReference type="OrthoDB" id="5345392at2759"/>
<reference evidence="2 3" key="1">
    <citation type="submission" date="2016-11" db="EMBL/GenBank/DDBJ databases">
        <title>The macronuclear genome of Stentor coeruleus: a giant cell with tiny introns.</title>
        <authorList>
            <person name="Slabodnick M."/>
            <person name="Ruby J.G."/>
            <person name="Reiff S.B."/>
            <person name="Swart E.C."/>
            <person name="Gosai S."/>
            <person name="Prabakaran S."/>
            <person name="Witkowska E."/>
            <person name="Larue G.E."/>
            <person name="Fisher S."/>
            <person name="Freeman R.M."/>
            <person name="Gunawardena J."/>
            <person name="Chu W."/>
            <person name="Stover N.A."/>
            <person name="Gregory B.D."/>
            <person name="Nowacki M."/>
            <person name="Derisi J."/>
            <person name="Roy S.W."/>
            <person name="Marshall W.F."/>
            <person name="Sood P."/>
        </authorList>
    </citation>
    <scope>NUCLEOTIDE SEQUENCE [LARGE SCALE GENOMIC DNA]</scope>
    <source>
        <strain evidence="2">WM001</strain>
    </source>
</reference>
<dbReference type="InterPro" id="IPR002912">
    <property type="entry name" value="ACT_dom"/>
</dbReference>
<dbReference type="Pfam" id="PF13740">
    <property type="entry name" value="ACT_6"/>
    <property type="match status" value="2"/>
</dbReference>
<name>A0A1R2CF39_9CILI</name>
<dbReference type="AlphaFoldDB" id="A0A1R2CF39"/>
<evidence type="ECO:0000259" key="1">
    <source>
        <dbReference type="PROSITE" id="PS51671"/>
    </source>
</evidence>
<protein>
    <recommendedName>
        <fullName evidence="1">ACT domain-containing protein</fullName>
    </recommendedName>
</protein>
<feature type="domain" description="ACT" evidence="1">
    <location>
        <begin position="15"/>
        <end position="91"/>
    </location>
</feature>
<dbReference type="PIRSF" id="PIRSF028103">
    <property type="entry name" value="GcvR"/>
    <property type="match status" value="1"/>
</dbReference>
<feature type="domain" description="ACT" evidence="1">
    <location>
        <begin position="105"/>
        <end position="188"/>
    </location>
</feature>
<evidence type="ECO:0000313" key="2">
    <source>
        <dbReference type="EMBL" id="OMJ87560.1"/>
    </source>
</evidence>
<proteinExistence type="predicted"/>
<dbReference type="SUPFAM" id="SSF55021">
    <property type="entry name" value="ACT-like"/>
    <property type="match status" value="2"/>
</dbReference>
<accession>A0A1R2CF39</accession>
<dbReference type="Gene3D" id="3.30.70.260">
    <property type="match status" value="2"/>
</dbReference>
<evidence type="ECO:0000313" key="3">
    <source>
        <dbReference type="Proteomes" id="UP000187209"/>
    </source>
</evidence>
<organism evidence="2 3">
    <name type="scientific">Stentor coeruleus</name>
    <dbReference type="NCBI Taxonomy" id="5963"/>
    <lineage>
        <taxon>Eukaryota</taxon>
        <taxon>Sar</taxon>
        <taxon>Alveolata</taxon>
        <taxon>Ciliophora</taxon>
        <taxon>Postciliodesmatophora</taxon>
        <taxon>Heterotrichea</taxon>
        <taxon>Heterotrichida</taxon>
        <taxon>Stentoridae</taxon>
        <taxon>Stentor</taxon>
    </lineage>
</organism>
<dbReference type="EMBL" id="MPUH01000174">
    <property type="protein sequence ID" value="OMJ87560.1"/>
    <property type="molecule type" value="Genomic_DNA"/>
</dbReference>
<dbReference type="InterPro" id="IPR045865">
    <property type="entry name" value="ACT-like_dom_sf"/>
</dbReference>
<dbReference type="Proteomes" id="UP000187209">
    <property type="component" value="Unassembled WGS sequence"/>
</dbReference>
<dbReference type="PANTHER" id="PTHR34875">
    <property type="entry name" value="UPF0237 PROTEIN MJ1558"/>
    <property type="match status" value="1"/>
</dbReference>
<dbReference type="InterPro" id="IPR016867">
    <property type="entry name" value="GcvR"/>
</dbReference>
<dbReference type="GO" id="GO:0006355">
    <property type="term" value="P:regulation of DNA-templated transcription"/>
    <property type="evidence" value="ECO:0007669"/>
    <property type="project" value="InterPro"/>
</dbReference>